<dbReference type="KEGG" id="nps:KRR39_08940"/>
<dbReference type="PROSITE" id="PS50006">
    <property type="entry name" value="FHA_DOMAIN"/>
    <property type="match status" value="1"/>
</dbReference>
<dbReference type="CDD" id="cd22684">
    <property type="entry name" value="FHA_GarA_OdhI-like"/>
    <property type="match status" value="1"/>
</dbReference>
<evidence type="ECO:0000259" key="1">
    <source>
        <dbReference type="PROSITE" id="PS50006"/>
    </source>
</evidence>
<dbReference type="EMBL" id="CP077062">
    <property type="protein sequence ID" value="QWZ09834.1"/>
    <property type="molecule type" value="Genomic_DNA"/>
</dbReference>
<feature type="domain" description="FHA" evidence="1">
    <location>
        <begin position="96"/>
        <end position="145"/>
    </location>
</feature>
<dbReference type="RefSeq" id="WP_216941680.1">
    <property type="nucleotide sequence ID" value="NZ_CP077062.1"/>
</dbReference>
<protein>
    <submittedName>
        <fullName evidence="2">Zinc-ribbon and FHA domain-containing protein</fullName>
    </submittedName>
</protein>
<dbReference type="Pfam" id="PF00498">
    <property type="entry name" value="FHA"/>
    <property type="match status" value="1"/>
</dbReference>
<reference evidence="2" key="1">
    <citation type="submission" date="2021-06" db="EMBL/GenBank/DDBJ databases">
        <title>Complete genome sequence of Nocardioides sp. G188.</title>
        <authorList>
            <person name="Im W.-T."/>
        </authorList>
    </citation>
    <scope>NUCLEOTIDE SEQUENCE</scope>
    <source>
        <strain evidence="2">G188</strain>
    </source>
</reference>
<dbReference type="InterPro" id="IPR000253">
    <property type="entry name" value="FHA_dom"/>
</dbReference>
<dbReference type="AlphaFoldDB" id="A0A975T2S5"/>
<sequence>MPFCTQCGHQNPDGARFCSQCGSRLEVAAPAGESPSETTATITFGGPVKEAEHREERALGDADAAAVDALPPGSALLVVQRGPSAGSRFLLDTDVVAAGRHPESEIFLDDVTVSRRHAEFRRTPDGFTVADVGSLNGTYVNRDRIDEVALAGGDEVQIGKYRLVYFTSHTAAGRAGAGQ</sequence>
<keyword evidence="3" id="KW-1185">Reference proteome</keyword>
<dbReference type="InterPro" id="IPR050923">
    <property type="entry name" value="Cell_Proc_Reg/RNA_Proc"/>
</dbReference>
<dbReference type="PANTHER" id="PTHR23308">
    <property type="entry name" value="NUCLEAR INHIBITOR OF PROTEIN PHOSPHATASE-1"/>
    <property type="match status" value="1"/>
</dbReference>
<name>A0A975T2S5_9ACTN</name>
<evidence type="ECO:0000313" key="2">
    <source>
        <dbReference type="EMBL" id="QWZ09834.1"/>
    </source>
</evidence>
<gene>
    <name evidence="2" type="ORF">KRR39_08940</name>
</gene>
<dbReference type="InterPro" id="IPR026870">
    <property type="entry name" value="Zinc_ribbon_dom"/>
</dbReference>
<dbReference type="SMART" id="SM00240">
    <property type="entry name" value="FHA"/>
    <property type="match status" value="1"/>
</dbReference>
<proteinExistence type="predicted"/>
<evidence type="ECO:0000313" key="3">
    <source>
        <dbReference type="Proteomes" id="UP000683575"/>
    </source>
</evidence>
<dbReference type="Proteomes" id="UP000683575">
    <property type="component" value="Chromosome"/>
</dbReference>
<dbReference type="Pfam" id="PF13240">
    <property type="entry name" value="Zn_Ribbon_1"/>
    <property type="match status" value="1"/>
</dbReference>
<accession>A0A975T2S5</accession>
<organism evidence="2 3">
    <name type="scientific">Nocardioides panacis</name>
    <dbReference type="NCBI Taxonomy" id="2849501"/>
    <lineage>
        <taxon>Bacteria</taxon>
        <taxon>Bacillati</taxon>
        <taxon>Actinomycetota</taxon>
        <taxon>Actinomycetes</taxon>
        <taxon>Propionibacteriales</taxon>
        <taxon>Nocardioidaceae</taxon>
        <taxon>Nocardioides</taxon>
    </lineage>
</organism>